<dbReference type="EMBL" id="KB908844">
    <property type="protein sequence ID" value="EOA82571.1"/>
    <property type="molecule type" value="Genomic_DNA"/>
</dbReference>
<name>R0IBD6_EXST2</name>
<dbReference type="OrthoDB" id="3795464at2759"/>
<sequence>MFGVPTGPVAMEGRGGPAFQPRPFLHGPHVPIWRGGQAGRHTPAHAGRGGSGGQPPATTNPPVTAPVAAPASDLDPAKFKPPQGSYRDQSTLDGRGSMRKYSKCLRCGKFKGVGHPKFVDCREKCDVCDSNAHPGEVCTQIWASKRWWKDHHGYAPENVQLRPTPPQRAILAEKDPWFRDHPEPVEDMQEDEEPLLSRKRGADDGLDEEIRQRMHEVEVQVYSERLGQADKLQAQYKAQVLQAQREVLDTQQLVSDAEEFGKRAVREKREAEKTVESLRAASMRKDELLAQIQEDAAQKRRDYKAEVEELRRENEMLKAELAIARGKTLSGEIKQEHVIDDGSSSTYIKIEE</sequence>
<keyword evidence="1" id="KW-0175">Coiled coil</keyword>
<protein>
    <submittedName>
        <fullName evidence="3">Uncharacterized protein</fullName>
    </submittedName>
</protein>
<accession>R0IBD6</accession>
<feature type="region of interest" description="Disordered" evidence="2">
    <location>
        <begin position="29"/>
        <end position="94"/>
    </location>
</feature>
<reference evidence="3 4" key="2">
    <citation type="journal article" date="2013" name="PLoS Genet.">
        <title>Comparative genome structure, secondary metabolite, and effector coding capacity across Cochliobolus pathogens.</title>
        <authorList>
            <person name="Condon B.J."/>
            <person name="Leng Y."/>
            <person name="Wu D."/>
            <person name="Bushley K.E."/>
            <person name="Ohm R.A."/>
            <person name="Otillar R."/>
            <person name="Martin J."/>
            <person name="Schackwitz W."/>
            <person name="Grimwood J."/>
            <person name="MohdZainudin N."/>
            <person name="Xue C."/>
            <person name="Wang R."/>
            <person name="Manning V.A."/>
            <person name="Dhillon B."/>
            <person name="Tu Z.J."/>
            <person name="Steffenson B.J."/>
            <person name="Salamov A."/>
            <person name="Sun H."/>
            <person name="Lowry S."/>
            <person name="LaButti K."/>
            <person name="Han J."/>
            <person name="Copeland A."/>
            <person name="Lindquist E."/>
            <person name="Barry K."/>
            <person name="Schmutz J."/>
            <person name="Baker S.E."/>
            <person name="Ciuffetti L.M."/>
            <person name="Grigoriev I.V."/>
            <person name="Zhong S."/>
            <person name="Turgeon B.G."/>
        </authorList>
    </citation>
    <scope>NUCLEOTIDE SEQUENCE [LARGE SCALE GENOMIC DNA]</scope>
    <source>
        <strain evidence="4">28A</strain>
    </source>
</reference>
<evidence type="ECO:0000313" key="4">
    <source>
        <dbReference type="Proteomes" id="UP000016935"/>
    </source>
</evidence>
<evidence type="ECO:0000256" key="2">
    <source>
        <dbReference type="SAM" id="MobiDB-lite"/>
    </source>
</evidence>
<dbReference type="HOGENOM" id="CLU_787931_0_0_1"/>
<dbReference type="Proteomes" id="UP000016935">
    <property type="component" value="Unassembled WGS sequence"/>
</dbReference>
<gene>
    <name evidence="3" type="ORF">SETTUDRAFT_34131</name>
</gene>
<proteinExistence type="predicted"/>
<organism evidence="3 4">
    <name type="scientific">Exserohilum turcicum (strain 28A)</name>
    <name type="common">Northern leaf blight fungus</name>
    <name type="synonym">Setosphaeria turcica</name>
    <dbReference type="NCBI Taxonomy" id="671987"/>
    <lineage>
        <taxon>Eukaryota</taxon>
        <taxon>Fungi</taxon>
        <taxon>Dikarya</taxon>
        <taxon>Ascomycota</taxon>
        <taxon>Pezizomycotina</taxon>
        <taxon>Dothideomycetes</taxon>
        <taxon>Pleosporomycetidae</taxon>
        <taxon>Pleosporales</taxon>
        <taxon>Pleosporineae</taxon>
        <taxon>Pleosporaceae</taxon>
        <taxon>Exserohilum</taxon>
    </lineage>
</organism>
<reference evidence="3 4" key="1">
    <citation type="journal article" date="2012" name="PLoS Pathog.">
        <title>Diverse lifestyles and strategies of plant pathogenesis encoded in the genomes of eighteen Dothideomycetes fungi.</title>
        <authorList>
            <person name="Ohm R.A."/>
            <person name="Feau N."/>
            <person name="Henrissat B."/>
            <person name="Schoch C.L."/>
            <person name="Horwitz B.A."/>
            <person name="Barry K.W."/>
            <person name="Condon B.J."/>
            <person name="Copeland A.C."/>
            <person name="Dhillon B."/>
            <person name="Glaser F."/>
            <person name="Hesse C.N."/>
            <person name="Kosti I."/>
            <person name="LaButti K."/>
            <person name="Lindquist E.A."/>
            <person name="Lucas S."/>
            <person name="Salamov A.A."/>
            <person name="Bradshaw R.E."/>
            <person name="Ciuffetti L."/>
            <person name="Hamelin R.C."/>
            <person name="Kema G.H.J."/>
            <person name="Lawrence C."/>
            <person name="Scott J.A."/>
            <person name="Spatafora J.W."/>
            <person name="Turgeon B.G."/>
            <person name="de Wit P.J.G.M."/>
            <person name="Zhong S."/>
            <person name="Goodwin S.B."/>
            <person name="Grigoriev I.V."/>
        </authorList>
    </citation>
    <scope>NUCLEOTIDE SEQUENCE [LARGE SCALE GENOMIC DNA]</scope>
    <source>
        <strain evidence="4">28A</strain>
    </source>
</reference>
<dbReference type="AlphaFoldDB" id="R0IBD6"/>
<feature type="coiled-coil region" evidence="1">
    <location>
        <begin position="261"/>
        <end position="327"/>
    </location>
</feature>
<keyword evidence="4" id="KW-1185">Reference proteome</keyword>
<evidence type="ECO:0000313" key="3">
    <source>
        <dbReference type="EMBL" id="EOA82571.1"/>
    </source>
</evidence>
<dbReference type="eggNOG" id="ENOG502RIFV">
    <property type="taxonomic scope" value="Eukaryota"/>
</dbReference>
<feature type="compositionally biased region" description="Low complexity" evidence="2">
    <location>
        <begin position="55"/>
        <end position="71"/>
    </location>
</feature>
<dbReference type="GeneID" id="19403862"/>
<dbReference type="RefSeq" id="XP_008029431.1">
    <property type="nucleotide sequence ID" value="XM_008031240.1"/>
</dbReference>
<evidence type="ECO:0000256" key="1">
    <source>
        <dbReference type="SAM" id="Coils"/>
    </source>
</evidence>